<proteinExistence type="predicted"/>
<sequence length="172" mass="18655">MVGYLVSSGILYSSVLGSVCLSGFVAGGLGYLACVEHPSRAGVQLQAARKQWMISISRSRSLYIVANVLAATAAASCSQYYERSGPWWICSCMILAVLLLDTSASALAISRLLSDPAPESIQRSLRTWQIWYTINFLFAAFALLLVLFLVQYGTIILNNKQTIIASASTITF</sequence>
<protein>
    <submittedName>
        <fullName evidence="2">Uncharacterized protein</fullName>
    </submittedName>
</protein>
<accession>A0AAV8USP8</accession>
<keyword evidence="3" id="KW-1185">Reference proteome</keyword>
<dbReference type="EMBL" id="JAMWBK010000007">
    <property type="protein sequence ID" value="KAJ8903641.1"/>
    <property type="molecule type" value="Genomic_DNA"/>
</dbReference>
<keyword evidence="1" id="KW-0472">Membrane</keyword>
<keyword evidence="1" id="KW-0812">Transmembrane</keyword>
<dbReference type="AlphaFoldDB" id="A0AAV8USP8"/>
<name>A0AAV8USP8_9RHOD</name>
<organism evidence="2 3">
    <name type="scientific">Rhodosorus marinus</name>
    <dbReference type="NCBI Taxonomy" id="101924"/>
    <lineage>
        <taxon>Eukaryota</taxon>
        <taxon>Rhodophyta</taxon>
        <taxon>Stylonematophyceae</taxon>
        <taxon>Stylonematales</taxon>
        <taxon>Stylonemataceae</taxon>
        <taxon>Rhodosorus</taxon>
    </lineage>
</organism>
<keyword evidence="1" id="KW-1133">Transmembrane helix</keyword>
<comment type="caution">
    <text evidence="2">The sequence shown here is derived from an EMBL/GenBank/DDBJ whole genome shotgun (WGS) entry which is preliminary data.</text>
</comment>
<evidence type="ECO:0000313" key="2">
    <source>
        <dbReference type="EMBL" id="KAJ8903641.1"/>
    </source>
</evidence>
<feature type="transmembrane region" description="Helical" evidence="1">
    <location>
        <begin position="12"/>
        <end position="34"/>
    </location>
</feature>
<evidence type="ECO:0000256" key="1">
    <source>
        <dbReference type="SAM" id="Phobius"/>
    </source>
</evidence>
<dbReference type="Proteomes" id="UP001157974">
    <property type="component" value="Unassembled WGS sequence"/>
</dbReference>
<feature type="transmembrane region" description="Helical" evidence="1">
    <location>
        <begin position="87"/>
        <end position="109"/>
    </location>
</feature>
<reference evidence="2 3" key="1">
    <citation type="journal article" date="2023" name="Nat. Commun.">
        <title>Origin of minicircular mitochondrial genomes in red algae.</title>
        <authorList>
            <person name="Lee Y."/>
            <person name="Cho C.H."/>
            <person name="Lee Y.M."/>
            <person name="Park S.I."/>
            <person name="Yang J.H."/>
            <person name="West J.A."/>
            <person name="Bhattacharya D."/>
            <person name="Yoon H.S."/>
        </authorList>
    </citation>
    <scope>NUCLEOTIDE SEQUENCE [LARGE SCALE GENOMIC DNA]</scope>
    <source>
        <strain evidence="2 3">CCMP1338</strain>
        <tissue evidence="2">Whole cell</tissue>
    </source>
</reference>
<feature type="transmembrane region" description="Helical" evidence="1">
    <location>
        <begin position="130"/>
        <end position="150"/>
    </location>
</feature>
<evidence type="ECO:0000313" key="3">
    <source>
        <dbReference type="Proteomes" id="UP001157974"/>
    </source>
</evidence>
<gene>
    <name evidence="2" type="ORF">NDN08_004743</name>
</gene>